<dbReference type="Proteomes" id="UP000319342">
    <property type="component" value="Chromosome"/>
</dbReference>
<keyword evidence="2" id="KW-1185">Reference proteome</keyword>
<protein>
    <recommendedName>
        <fullName evidence="3">Phosphatase</fullName>
    </recommendedName>
</protein>
<dbReference type="Pfam" id="PF05787">
    <property type="entry name" value="PhoX"/>
    <property type="match status" value="1"/>
</dbReference>
<dbReference type="AlphaFoldDB" id="A0A518CZI9"/>
<dbReference type="PANTHER" id="PTHR35399:SF2">
    <property type="entry name" value="DUF839 DOMAIN-CONTAINING PROTEIN"/>
    <property type="match status" value="1"/>
</dbReference>
<dbReference type="RefSeq" id="WP_145186500.1">
    <property type="nucleotide sequence ID" value="NZ_CP036290.1"/>
</dbReference>
<dbReference type="EMBL" id="CP036290">
    <property type="protein sequence ID" value="QDU84623.1"/>
    <property type="molecule type" value="Genomic_DNA"/>
</dbReference>
<reference evidence="1 2" key="1">
    <citation type="submission" date="2019-02" db="EMBL/GenBank/DDBJ databases">
        <title>Deep-cultivation of Planctomycetes and their phenomic and genomic characterization uncovers novel biology.</title>
        <authorList>
            <person name="Wiegand S."/>
            <person name="Jogler M."/>
            <person name="Boedeker C."/>
            <person name="Pinto D."/>
            <person name="Vollmers J."/>
            <person name="Rivas-Marin E."/>
            <person name="Kohn T."/>
            <person name="Peeters S.H."/>
            <person name="Heuer A."/>
            <person name="Rast P."/>
            <person name="Oberbeckmann S."/>
            <person name="Bunk B."/>
            <person name="Jeske O."/>
            <person name="Meyerdierks A."/>
            <person name="Storesund J.E."/>
            <person name="Kallscheuer N."/>
            <person name="Luecker S."/>
            <person name="Lage O.M."/>
            <person name="Pohl T."/>
            <person name="Merkel B.J."/>
            <person name="Hornburger P."/>
            <person name="Mueller R.-W."/>
            <person name="Bruemmer F."/>
            <person name="Labrenz M."/>
            <person name="Spormann A.M."/>
            <person name="Op den Camp H."/>
            <person name="Overmann J."/>
            <person name="Amann R."/>
            <person name="Jetten M.S.M."/>
            <person name="Mascher T."/>
            <person name="Medema M.H."/>
            <person name="Devos D.P."/>
            <person name="Kaster A.-K."/>
            <person name="Ovreas L."/>
            <person name="Rohde M."/>
            <person name="Galperin M.Y."/>
            <person name="Jogler C."/>
        </authorList>
    </citation>
    <scope>NUCLEOTIDE SEQUENCE [LARGE SCALE GENOMIC DNA]</scope>
    <source>
        <strain evidence="1 2">Pla163</strain>
    </source>
</reference>
<dbReference type="PANTHER" id="PTHR35399">
    <property type="entry name" value="SLR8030 PROTEIN"/>
    <property type="match status" value="1"/>
</dbReference>
<dbReference type="OrthoDB" id="9801383at2"/>
<dbReference type="InterPro" id="IPR008557">
    <property type="entry name" value="PhoX"/>
</dbReference>
<dbReference type="SUPFAM" id="SSF63829">
    <property type="entry name" value="Calcium-dependent phosphotriesterase"/>
    <property type="match status" value="1"/>
</dbReference>
<name>A0A518CZI9_9BACT</name>
<proteinExistence type="predicted"/>
<sequence length="623" mass="67204">MNTTHDQRDPARPGPTFTELVARRYRRRDVMAAALLALPFATRRASARSLGPALDVDPFRFDEVPASTADTFAVPKGHRAQVVLRWGDPIVPGAPAFDHRRQSAAAQRGQFGFGCDFNAYFPLADEGEGLLCTNHEYVTERDLFVEPARDAAEATERFHIELEAHGHTIAHLERGPGGVLRLRADSRYNRRITGSTPLRFDGPAVGSPLLVTNADQSGGRPLGTLANCGGGRTPWGTVLTCEENYDEYFGRVEELEDPDLVARLARAGITPGKEAYGWYAHDPRFDLTVEPNEPNRFGWVVEIDPFDPESVPVKHTALGRFEHEAAACALADDGRLVVYMGDDDRFEYLYKYVSDGTHDPTDRAANQTLLQRGTLYVARLSVDGTGEWVPLVPKGPLEGWTQADICVHTRAAADLVGATPMDRPEGVEVSPLSHAVYVCLTNNQKRAAGDGAANPRAQNRHGQVLELLEGGGDLGATRFGWSLLMVCGDPADESDPHVSYGGARDPEGTAVSCPDNVAIDEHGNLWIATDGQPKTLGVNDAVYAVPTGGARRGRPTRFATGPIGCELTGPCLAEEGHTLFLSVQHPGGGGGLVEPTSTWPHDDSGIPRPSVVAITRVDGRPLG</sequence>
<evidence type="ECO:0000313" key="2">
    <source>
        <dbReference type="Proteomes" id="UP000319342"/>
    </source>
</evidence>
<evidence type="ECO:0000313" key="1">
    <source>
        <dbReference type="EMBL" id="QDU84623.1"/>
    </source>
</evidence>
<evidence type="ECO:0008006" key="3">
    <source>
        <dbReference type="Google" id="ProtNLM"/>
    </source>
</evidence>
<accession>A0A518CZI9</accession>
<organism evidence="1 2">
    <name type="scientific">Rohdeia mirabilis</name>
    <dbReference type="NCBI Taxonomy" id="2528008"/>
    <lineage>
        <taxon>Bacteria</taxon>
        <taxon>Pseudomonadati</taxon>
        <taxon>Planctomycetota</taxon>
        <taxon>Planctomycetia</taxon>
        <taxon>Planctomycetia incertae sedis</taxon>
        <taxon>Rohdeia</taxon>
    </lineage>
</organism>
<gene>
    <name evidence="1" type="ORF">Pla163_17340</name>
</gene>